<evidence type="ECO:0000256" key="3">
    <source>
        <dbReference type="ARBA" id="ARBA00022691"/>
    </source>
</evidence>
<dbReference type="Pfam" id="PF13186">
    <property type="entry name" value="SPASM"/>
    <property type="match status" value="1"/>
</dbReference>
<dbReference type="Pfam" id="PF04055">
    <property type="entry name" value="Radical_SAM"/>
    <property type="match status" value="1"/>
</dbReference>
<dbReference type="InterPro" id="IPR023885">
    <property type="entry name" value="4Fe4S-binding_SPASM_dom"/>
</dbReference>
<sequence>MKFYRIYLELTNVCGLRCSFCPTKELPNTTMDLEFFESIVAEAKAFTKEIACHVVGDPLTLPNLSKYLDIIHKHKLKAMLTTSGYFMKKHSFETLFHPAVKQINVSLNAFNKNDTSISFEQYMQPILKLCHEKIEQEKELFINLRMWNLDEAMSEEKFNRELFDILEEAFSVKLDLKTLNPKEKKSIRLDNKVLLHFDNYFEWPSLKNKNYGHGTCQGLSSHIGILANGDVIPCCLDNEAVMKLGNVKEASLKEILHEKRATDMREGFKVGECSEEMCLKCSYKDRFK</sequence>
<dbReference type="GO" id="GO:0003824">
    <property type="term" value="F:catalytic activity"/>
    <property type="evidence" value="ECO:0007669"/>
    <property type="project" value="InterPro"/>
</dbReference>
<feature type="domain" description="Radical SAM core" evidence="7">
    <location>
        <begin position="9"/>
        <end position="130"/>
    </location>
</feature>
<dbReference type="InterPro" id="IPR058240">
    <property type="entry name" value="rSAM_sf"/>
</dbReference>
<dbReference type="Gene3D" id="3.20.20.70">
    <property type="entry name" value="Aldolase class I"/>
    <property type="match status" value="1"/>
</dbReference>
<feature type="domain" description="4Fe4S-binding SPASM" evidence="8">
    <location>
        <begin position="216"/>
        <end position="281"/>
    </location>
</feature>
<keyword evidence="2" id="KW-0004">4Fe-4S</keyword>
<evidence type="ECO:0000256" key="1">
    <source>
        <dbReference type="ARBA" id="ARBA00001966"/>
    </source>
</evidence>
<name>A0A6S6TWJ1_9BACT</name>
<dbReference type="GO" id="GO:0046872">
    <property type="term" value="F:metal ion binding"/>
    <property type="evidence" value="ECO:0007669"/>
    <property type="project" value="UniProtKB-KW"/>
</dbReference>
<dbReference type="SFLD" id="SFLDS00029">
    <property type="entry name" value="Radical_SAM"/>
    <property type="match status" value="1"/>
</dbReference>
<dbReference type="EMBL" id="CACVAU010000064">
    <property type="protein sequence ID" value="CAA6822487.1"/>
    <property type="molecule type" value="Genomic_DNA"/>
</dbReference>
<keyword evidence="6" id="KW-0411">Iron-sulfur</keyword>
<dbReference type="InterPro" id="IPR013785">
    <property type="entry name" value="Aldolase_TIM"/>
</dbReference>
<dbReference type="CDD" id="cd01335">
    <property type="entry name" value="Radical_SAM"/>
    <property type="match status" value="1"/>
</dbReference>
<evidence type="ECO:0000256" key="2">
    <source>
        <dbReference type="ARBA" id="ARBA00022485"/>
    </source>
</evidence>
<evidence type="ECO:0000313" key="9">
    <source>
        <dbReference type="EMBL" id="CAA6822487.1"/>
    </source>
</evidence>
<proteinExistence type="predicted"/>
<evidence type="ECO:0000256" key="6">
    <source>
        <dbReference type="ARBA" id="ARBA00023014"/>
    </source>
</evidence>
<keyword evidence="4" id="KW-0479">Metal-binding</keyword>
<evidence type="ECO:0000259" key="7">
    <source>
        <dbReference type="Pfam" id="PF04055"/>
    </source>
</evidence>
<evidence type="ECO:0000256" key="4">
    <source>
        <dbReference type="ARBA" id="ARBA00022723"/>
    </source>
</evidence>
<gene>
    <name evidence="9" type="ORF">HELGO_WM5708</name>
</gene>
<comment type="cofactor">
    <cofactor evidence="1">
        <name>[4Fe-4S] cluster</name>
        <dbReference type="ChEBI" id="CHEBI:49883"/>
    </cofactor>
</comment>
<dbReference type="InterPro" id="IPR007197">
    <property type="entry name" value="rSAM"/>
</dbReference>
<dbReference type="SFLD" id="SFLDG01067">
    <property type="entry name" value="SPASM/twitch_domain_containing"/>
    <property type="match status" value="1"/>
</dbReference>
<dbReference type="PANTHER" id="PTHR43787">
    <property type="entry name" value="FEMO COFACTOR BIOSYNTHESIS PROTEIN NIFB-RELATED"/>
    <property type="match status" value="1"/>
</dbReference>
<dbReference type="SUPFAM" id="SSF102114">
    <property type="entry name" value="Radical SAM enzymes"/>
    <property type="match status" value="1"/>
</dbReference>
<dbReference type="GO" id="GO:0051539">
    <property type="term" value="F:4 iron, 4 sulfur cluster binding"/>
    <property type="evidence" value="ECO:0007669"/>
    <property type="project" value="UniProtKB-KW"/>
</dbReference>
<reference evidence="9" key="1">
    <citation type="submission" date="2020-01" db="EMBL/GenBank/DDBJ databases">
        <authorList>
            <person name="Meier V. D."/>
            <person name="Meier V D."/>
        </authorList>
    </citation>
    <scope>NUCLEOTIDE SEQUENCE</scope>
    <source>
        <strain evidence="9">HLG_WM_MAG_05</strain>
    </source>
</reference>
<keyword evidence="3" id="KW-0949">S-adenosyl-L-methionine</keyword>
<accession>A0A6S6TWJ1</accession>
<dbReference type="AlphaFoldDB" id="A0A6S6TWJ1"/>
<keyword evidence="5" id="KW-0408">Iron</keyword>
<dbReference type="CDD" id="cd21122">
    <property type="entry name" value="SPASM_rSAM"/>
    <property type="match status" value="1"/>
</dbReference>
<evidence type="ECO:0000256" key="5">
    <source>
        <dbReference type="ARBA" id="ARBA00023004"/>
    </source>
</evidence>
<evidence type="ECO:0000259" key="8">
    <source>
        <dbReference type="Pfam" id="PF13186"/>
    </source>
</evidence>
<dbReference type="PANTHER" id="PTHR43787:SF10">
    <property type="entry name" value="COFACTOR MODIFYING PROTEIN"/>
    <property type="match status" value="1"/>
</dbReference>
<organism evidence="9">
    <name type="scientific">uncultured Sulfurovum sp</name>
    <dbReference type="NCBI Taxonomy" id="269237"/>
    <lineage>
        <taxon>Bacteria</taxon>
        <taxon>Pseudomonadati</taxon>
        <taxon>Campylobacterota</taxon>
        <taxon>Epsilonproteobacteria</taxon>
        <taxon>Campylobacterales</taxon>
        <taxon>Sulfurovaceae</taxon>
        <taxon>Sulfurovum</taxon>
        <taxon>environmental samples</taxon>
    </lineage>
</organism>
<protein>
    <submittedName>
        <fullName evidence="9">Radical SAM protein</fullName>
    </submittedName>
</protein>